<gene>
    <name evidence="1" type="ORF">CK621_11790</name>
</gene>
<sequence length="83" mass="9533">MRSMPATEREQALRWLLATRRPGLSIEQAVRLLCQVLSPDHATLQTLQRIAREQEAKESAESKCPFNWRKSAGLPPYDWLSGR</sequence>
<accession>A0A2A2AWA1</accession>
<protein>
    <submittedName>
        <fullName evidence="1">Uncharacterized protein</fullName>
    </submittedName>
</protein>
<dbReference type="Proteomes" id="UP000218439">
    <property type="component" value="Unassembled WGS sequence"/>
</dbReference>
<dbReference type="EMBL" id="NSJE01000021">
    <property type="protein sequence ID" value="PAT41994.1"/>
    <property type="molecule type" value="Genomic_DNA"/>
</dbReference>
<comment type="caution">
    <text evidence="1">The sequence shown here is derived from an EMBL/GenBank/DDBJ whole genome shotgun (WGS) entry which is preliminary data.</text>
</comment>
<organism evidence="1 2">
    <name type="scientific">Vandammella animalimorsus</name>
    <dbReference type="NCBI Taxonomy" id="2029117"/>
    <lineage>
        <taxon>Bacteria</taxon>
        <taxon>Pseudomonadati</taxon>
        <taxon>Pseudomonadota</taxon>
        <taxon>Betaproteobacteria</taxon>
        <taxon>Burkholderiales</taxon>
        <taxon>Comamonadaceae</taxon>
        <taxon>Vandammella</taxon>
    </lineage>
</organism>
<proteinExistence type="predicted"/>
<dbReference type="RefSeq" id="WP_095552565.1">
    <property type="nucleotide sequence ID" value="NZ_NSJE01000021.1"/>
</dbReference>
<dbReference type="AlphaFoldDB" id="A0A2A2AWA1"/>
<evidence type="ECO:0000313" key="2">
    <source>
        <dbReference type="Proteomes" id="UP000218439"/>
    </source>
</evidence>
<name>A0A2A2AWA1_9BURK</name>
<reference evidence="1 2" key="1">
    <citation type="submission" date="2017-08" db="EMBL/GenBank/DDBJ databases">
        <title>WGS of Clinical strains of the CDC Group NO-1 linked to zoonotic infections in humans.</title>
        <authorList>
            <person name="Bernier A.-M."/>
            <person name="Bernard K."/>
        </authorList>
    </citation>
    <scope>NUCLEOTIDE SEQUENCE [LARGE SCALE GENOMIC DNA]</scope>
    <source>
        <strain evidence="1 2">NML120219</strain>
    </source>
</reference>
<evidence type="ECO:0000313" key="1">
    <source>
        <dbReference type="EMBL" id="PAT41994.1"/>
    </source>
</evidence>